<evidence type="ECO:0000256" key="6">
    <source>
        <dbReference type="ARBA" id="ARBA00022892"/>
    </source>
</evidence>
<feature type="domain" description="Trafficking protein particle complex subunit 11 C-terminal" evidence="9">
    <location>
        <begin position="1152"/>
        <end position="1196"/>
    </location>
</feature>
<evidence type="ECO:0000256" key="7">
    <source>
        <dbReference type="ARBA" id="ARBA00023034"/>
    </source>
</evidence>
<feature type="domain" description="Trafficking protein particle complex subunit 11" evidence="8">
    <location>
        <begin position="253"/>
        <end position="505"/>
    </location>
</feature>
<evidence type="ECO:0000259" key="9">
    <source>
        <dbReference type="Pfam" id="PF12742"/>
    </source>
</evidence>
<keyword evidence="11" id="KW-1185">Reference proteome</keyword>
<evidence type="ECO:0000259" key="8">
    <source>
        <dbReference type="Pfam" id="PF11817"/>
    </source>
</evidence>
<dbReference type="EMBL" id="OU895877">
    <property type="protein sequence ID" value="CAG9798943.1"/>
    <property type="molecule type" value="Genomic_DNA"/>
</dbReference>
<protein>
    <recommendedName>
        <fullName evidence="4">Trafficking protein particle complex subunit 11</fullName>
    </recommendedName>
</protein>
<dbReference type="Pfam" id="PF12742">
    <property type="entry name" value="Gryzun-like"/>
    <property type="match status" value="1"/>
</dbReference>
<organism evidence="10 11">
    <name type="scientific">Chironomus riparius</name>
    <dbReference type="NCBI Taxonomy" id="315576"/>
    <lineage>
        <taxon>Eukaryota</taxon>
        <taxon>Metazoa</taxon>
        <taxon>Ecdysozoa</taxon>
        <taxon>Arthropoda</taxon>
        <taxon>Hexapoda</taxon>
        <taxon>Insecta</taxon>
        <taxon>Pterygota</taxon>
        <taxon>Neoptera</taxon>
        <taxon>Endopterygota</taxon>
        <taxon>Diptera</taxon>
        <taxon>Nematocera</taxon>
        <taxon>Chironomoidea</taxon>
        <taxon>Chironomidae</taxon>
        <taxon>Chironominae</taxon>
        <taxon>Chironomus</taxon>
    </lineage>
</organism>
<reference evidence="10" key="1">
    <citation type="submission" date="2022-01" db="EMBL/GenBank/DDBJ databases">
        <authorList>
            <person name="King R."/>
        </authorList>
    </citation>
    <scope>NUCLEOTIDE SEQUENCE</scope>
</reference>
<evidence type="ECO:0000256" key="4">
    <source>
        <dbReference type="ARBA" id="ARBA00021520"/>
    </source>
</evidence>
<dbReference type="PANTHER" id="PTHR14374">
    <property type="entry name" value="FOIE GRAS"/>
    <property type="match status" value="1"/>
</dbReference>
<dbReference type="InterPro" id="IPR025876">
    <property type="entry name" value="TRAPPC11_C"/>
</dbReference>
<gene>
    <name evidence="10" type="ORF">CHIRRI_LOCUS1918</name>
</gene>
<dbReference type="Pfam" id="PF11817">
    <property type="entry name" value="Foie-gras_1"/>
    <property type="match status" value="1"/>
</dbReference>
<evidence type="ECO:0000256" key="3">
    <source>
        <dbReference type="ARBA" id="ARBA00007051"/>
    </source>
</evidence>
<dbReference type="InterPro" id="IPR021773">
    <property type="entry name" value="TPC11"/>
</dbReference>
<proteinExistence type="inferred from homology"/>
<keyword evidence="5" id="KW-0813">Transport</keyword>
<evidence type="ECO:0000256" key="5">
    <source>
        <dbReference type="ARBA" id="ARBA00022448"/>
    </source>
</evidence>
<name>A0A9N9WNL8_9DIPT</name>
<dbReference type="GO" id="GO:0005794">
    <property type="term" value="C:Golgi apparatus"/>
    <property type="evidence" value="ECO:0007669"/>
    <property type="project" value="UniProtKB-SubCell"/>
</dbReference>
<evidence type="ECO:0000313" key="11">
    <source>
        <dbReference type="Proteomes" id="UP001153620"/>
    </source>
</evidence>
<dbReference type="OrthoDB" id="6278596at2759"/>
<comment type="function">
    <text evidence="1">Involved in endoplasmic reticulum to Golgi apparatus trafficking at a very early stage.</text>
</comment>
<sequence length="1252" mass="143887">MAEFPSELLATAQPLIGFYGLDLNSSSHKAIYDSFNRIERPSIQYKIIPNNYEFPTKKPKRQSFEWYNPKHILKKNWMLKYQHVVPSLIVVFMELEWKEPQWSEKQVQCSAMIQQLKSKLQDRLTKIALVLLHKSTPVLASDDLIATERASALANACEINTKHLYVLPVNDHNLIGYTVRLESAFLELAQSFYIGILKNYRSHPTGSQHQTLKVRHQFKMGFISELRLDLPTALKHYTQSYVNLENIRVVDTNCLEIKTVAGFINYKICRLMFKLNLPRDSITQFKAHIEKYKSRTGFKELLFEHHGWLSSQFNYFGEIFNEAVKNGLAAIQTQNPAIYYLKAAEHLYKRREIFLQSNPYLATSNDENISPTTQFSLLYSDFFGVRSGNDRDQGIDQQIITLVREMEMKFNYSAVIINLLSQAMSQFKIYRCGRSRKKCAVMMADEYFKSGEYTKALTLYSLMLQDFRAEKWYSIFTAILTKTVQSATLSASVNDFVSSSIEALSPNMKISVAERQHILENLWKVFNNSAPTFQNQIAPEVIQLWKDALANYRTPITVNLDDIPKLIDCKFSFESNQVKFTDPIDLCVYLRSNTLVPVKIAKISVILLSNSGSKQKIEATVGYEYEVDSTTKAAKLGECFDAKNFILERGKCYKFTNLIKPGQFVENSEVTVNAVELLMGTEKISAILMFQKSLNATKYFQSYNIHSDFLEFIKIFRTCYIIPTFHLNSNVVHNQPMLLNEYYKIQLNLSNNHDEVVQNVTVKVSLPASYKNKVFLAKNSTESTTKLSSCINFTIGNLERHSNTSIEYFLTSLIEGNIELKQSLYYEIIDTTESNMLSPTEKESSPSLEVAPTTFTGSEEHLDINVERLENNLVRKRHDNILIVPCVEEFSFESRLYSLDRKALTSCYENEEFLMRLSLKPRSPFNIDILDAFFIADVNITEKYNHNQFFIGNDISRGFDMENILTLIPTRTTDSWLTKEKLNANIILDASMLFSKVKLTENELKSKIVSEVVSVKDEDDPFSIKKKDQKSMDFSTSDDEKFNINSTLDIVELVNDSAHKKGFINAKVNVVLEKKVVDQDKKFGLYCIKWRKSNTNIINESKFLIEGVDVIVPLLNIYCTSPTERVFVREIFTYKILLKNPGDEVLHFHASIGNSDGFMLSGHKQLTFTLFSHSNFELTFNLYPLKSNFQKLPELKLDIKSYSEEIVAIVEKDGNVVDSGTEITRKQAEVNNLLERWLPKSIFVHPANRKAA</sequence>
<accession>A0A9N9WNL8</accession>
<evidence type="ECO:0000256" key="1">
    <source>
        <dbReference type="ARBA" id="ARBA00001995"/>
    </source>
</evidence>
<keyword evidence="7" id="KW-0333">Golgi apparatus</keyword>
<evidence type="ECO:0000256" key="2">
    <source>
        <dbReference type="ARBA" id="ARBA00004222"/>
    </source>
</evidence>
<dbReference type="GO" id="GO:0016192">
    <property type="term" value="P:vesicle-mediated transport"/>
    <property type="evidence" value="ECO:0007669"/>
    <property type="project" value="UniProtKB-KW"/>
</dbReference>
<reference evidence="10" key="2">
    <citation type="submission" date="2022-10" db="EMBL/GenBank/DDBJ databases">
        <authorList>
            <consortium name="ENA_rothamsted_submissions"/>
            <consortium name="culmorum"/>
            <person name="King R."/>
        </authorList>
    </citation>
    <scope>NUCLEOTIDE SEQUENCE</scope>
</reference>
<dbReference type="AlphaFoldDB" id="A0A9N9WNL8"/>
<comment type="similarity">
    <text evidence="3">Belongs to the TRAPPC11 family.</text>
</comment>
<dbReference type="Proteomes" id="UP001153620">
    <property type="component" value="Chromosome 1"/>
</dbReference>
<evidence type="ECO:0000313" key="10">
    <source>
        <dbReference type="EMBL" id="CAG9798943.1"/>
    </source>
</evidence>
<keyword evidence="6" id="KW-0931">ER-Golgi transport</keyword>
<dbReference type="PANTHER" id="PTHR14374:SF0">
    <property type="entry name" value="TRAFFICKING PROTEIN PARTICLE COMPLEX SUBUNIT 11"/>
    <property type="match status" value="1"/>
</dbReference>
<comment type="subcellular location">
    <subcellularLocation>
        <location evidence="2">Golgi apparatus</location>
        <location evidence="2">cis-Golgi network</location>
    </subcellularLocation>
</comment>